<keyword evidence="1" id="KW-1133">Transmembrane helix</keyword>
<name>A0A0M0JL71_9EUKA</name>
<dbReference type="Proteomes" id="UP000037460">
    <property type="component" value="Unassembled WGS sequence"/>
</dbReference>
<gene>
    <name evidence="2" type="ORF">Ctob_003573</name>
</gene>
<evidence type="ECO:0000313" key="2">
    <source>
        <dbReference type="EMBL" id="KOO27341.1"/>
    </source>
</evidence>
<feature type="transmembrane region" description="Helical" evidence="1">
    <location>
        <begin position="36"/>
        <end position="60"/>
    </location>
</feature>
<sequence>MLADSAATGELVEEISTESLKPANEHTPLNGQEEGYLTCLGAPLNTILFVWFIIGCIWVFSTDETHCDAVLYNQSKLYIIASLCLIPVFICCGVCAMFCFMMAVVVGAEQEKQMKASGT</sequence>
<evidence type="ECO:0000256" key="1">
    <source>
        <dbReference type="SAM" id="Phobius"/>
    </source>
</evidence>
<reference evidence="3" key="1">
    <citation type="journal article" date="2015" name="PLoS Genet.">
        <title>Genome Sequence and Transcriptome Analyses of Chrysochromulina tobin: Metabolic Tools for Enhanced Algal Fitness in the Prominent Order Prymnesiales (Haptophyceae).</title>
        <authorList>
            <person name="Hovde B.T."/>
            <person name="Deodato C.R."/>
            <person name="Hunsperger H.M."/>
            <person name="Ryken S.A."/>
            <person name="Yost W."/>
            <person name="Jha R.K."/>
            <person name="Patterson J."/>
            <person name="Monnat R.J. Jr."/>
            <person name="Barlow S.B."/>
            <person name="Starkenburg S.R."/>
            <person name="Cattolico R.A."/>
        </authorList>
    </citation>
    <scope>NUCLEOTIDE SEQUENCE</scope>
    <source>
        <strain evidence="3">CCMP291</strain>
    </source>
</reference>
<organism evidence="2 3">
    <name type="scientific">Chrysochromulina tobinii</name>
    <dbReference type="NCBI Taxonomy" id="1460289"/>
    <lineage>
        <taxon>Eukaryota</taxon>
        <taxon>Haptista</taxon>
        <taxon>Haptophyta</taxon>
        <taxon>Prymnesiophyceae</taxon>
        <taxon>Prymnesiales</taxon>
        <taxon>Chrysochromulinaceae</taxon>
        <taxon>Chrysochromulina</taxon>
    </lineage>
</organism>
<dbReference type="EMBL" id="JWZX01002728">
    <property type="protein sequence ID" value="KOO27341.1"/>
    <property type="molecule type" value="Genomic_DNA"/>
</dbReference>
<dbReference type="OrthoDB" id="6157510at2759"/>
<proteinExistence type="predicted"/>
<evidence type="ECO:0000313" key="3">
    <source>
        <dbReference type="Proteomes" id="UP000037460"/>
    </source>
</evidence>
<keyword evidence="3" id="KW-1185">Reference proteome</keyword>
<feature type="transmembrane region" description="Helical" evidence="1">
    <location>
        <begin position="80"/>
        <end position="106"/>
    </location>
</feature>
<protein>
    <recommendedName>
        <fullName evidence="4">Transmembrane protein</fullName>
    </recommendedName>
</protein>
<keyword evidence="1" id="KW-0472">Membrane</keyword>
<dbReference type="AlphaFoldDB" id="A0A0M0JL71"/>
<evidence type="ECO:0008006" key="4">
    <source>
        <dbReference type="Google" id="ProtNLM"/>
    </source>
</evidence>
<accession>A0A0M0JL71</accession>
<comment type="caution">
    <text evidence="2">The sequence shown here is derived from an EMBL/GenBank/DDBJ whole genome shotgun (WGS) entry which is preliminary data.</text>
</comment>
<keyword evidence="1" id="KW-0812">Transmembrane</keyword>